<reference evidence="1" key="1">
    <citation type="journal article" date="2014" name="Front. Microbiol.">
        <title>High frequency of phylogenetically diverse reductive dehalogenase-homologous genes in deep subseafloor sedimentary metagenomes.</title>
        <authorList>
            <person name="Kawai M."/>
            <person name="Futagami T."/>
            <person name="Toyoda A."/>
            <person name="Takaki Y."/>
            <person name="Nishi S."/>
            <person name="Hori S."/>
            <person name="Arai W."/>
            <person name="Tsubouchi T."/>
            <person name="Morono Y."/>
            <person name="Uchiyama I."/>
            <person name="Ito T."/>
            <person name="Fujiyama A."/>
            <person name="Inagaki F."/>
            <person name="Takami H."/>
        </authorList>
    </citation>
    <scope>NUCLEOTIDE SEQUENCE</scope>
    <source>
        <strain evidence="1">Expedition CK06-06</strain>
    </source>
</reference>
<accession>X0VBZ3</accession>
<proteinExistence type="predicted"/>
<protein>
    <recommendedName>
        <fullName evidence="2">Gfo/Idh/MocA-like oxidoreductase bacterial type C-terminal domain-containing protein</fullName>
    </recommendedName>
</protein>
<organism evidence="1">
    <name type="scientific">marine sediment metagenome</name>
    <dbReference type="NCBI Taxonomy" id="412755"/>
    <lineage>
        <taxon>unclassified sequences</taxon>
        <taxon>metagenomes</taxon>
        <taxon>ecological metagenomes</taxon>
    </lineage>
</organism>
<dbReference type="EMBL" id="BARS01024518">
    <property type="protein sequence ID" value="GAG08827.1"/>
    <property type="molecule type" value="Genomic_DNA"/>
</dbReference>
<feature type="non-terminal residue" evidence="1">
    <location>
        <position position="1"/>
    </location>
</feature>
<name>X0VBZ3_9ZZZZ</name>
<comment type="caution">
    <text evidence="1">The sequence shown here is derived from an EMBL/GenBank/DDBJ whole genome shotgun (WGS) entry which is preliminary data.</text>
</comment>
<gene>
    <name evidence="1" type="ORF">S01H1_38911</name>
</gene>
<evidence type="ECO:0008006" key="2">
    <source>
        <dbReference type="Google" id="ProtNLM"/>
    </source>
</evidence>
<dbReference type="AlphaFoldDB" id="X0VBZ3"/>
<sequence>FVHGTKCAAQFSGNVHAPTVHIYKDQRTAKNNIAWRPEREKVSPYQVEWDMLLSAIRQDRPHNEVRRAAFANLASIMGRAAVHSGKIITWDEAMASDFKFCSNVDGLTEESPTPVRADAQGRYPVPVPGTWTEI</sequence>
<evidence type="ECO:0000313" key="1">
    <source>
        <dbReference type="EMBL" id="GAG08827.1"/>
    </source>
</evidence>